<dbReference type="EnsemblMetazoa" id="AMAM023454-RA">
    <property type="protein sequence ID" value="AMAM023454-PA"/>
    <property type="gene ID" value="AMAM023454"/>
</dbReference>
<reference evidence="4" key="1">
    <citation type="submission" date="2013-09" db="EMBL/GenBank/DDBJ databases">
        <title>The Genome Sequence of Anopheles maculatus species B.</title>
        <authorList>
            <consortium name="The Broad Institute Genomics Platform"/>
            <person name="Neafsey D.E."/>
            <person name="Besansky N."/>
            <person name="Howell P."/>
            <person name="Walton C."/>
            <person name="Young S.K."/>
            <person name="Zeng Q."/>
            <person name="Gargeya S."/>
            <person name="Fitzgerald M."/>
            <person name="Haas B."/>
            <person name="Abouelleil A."/>
            <person name="Allen A.W."/>
            <person name="Alvarado L."/>
            <person name="Arachchi H.M."/>
            <person name="Berlin A.M."/>
            <person name="Chapman S.B."/>
            <person name="Gainer-Dewar J."/>
            <person name="Goldberg J."/>
            <person name="Griggs A."/>
            <person name="Gujja S."/>
            <person name="Hansen M."/>
            <person name="Howarth C."/>
            <person name="Imamovic A."/>
            <person name="Ireland A."/>
            <person name="Larimer J."/>
            <person name="McCowan C."/>
            <person name="Murphy C."/>
            <person name="Pearson M."/>
            <person name="Poon T.W."/>
            <person name="Priest M."/>
            <person name="Roberts A."/>
            <person name="Saif S."/>
            <person name="Shea T."/>
            <person name="Sisk P."/>
            <person name="Sykes S."/>
            <person name="Wortman J."/>
            <person name="Nusbaum C."/>
            <person name="Birren B."/>
        </authorList>
    </citation>
    <scope>NUCLEOTIDE SEQUENCE [LARGE SCALE GENOMIC DNA]</scope>
    <source>
        <strain evidence="4">maculatus3</strain>
    </source>
</reference>
<sequence length="260" mass="28158">MIRMIPCEHLPGASALDSNGSGNTKGRGKSQHEPIAKLPQSEVHLQFELRHDAHTQTQKNHKAYRSTAKTNFQVMNLSFSPSIYSPPPTFTGTSLCHAVEPVLKFPVLIQLESVLWLTASVMLVAGLYKESKNYITPFLALFVADGVVVIVQETVNLCTGRMSELATIDTRQLVVMILANVYVLVSLIVLYRMFGKEPLPSTQNNFVRFDNEQDVETGTGTGPTTVVPTAPPPAAILTNVNGSLNPSGFAGNGVTAQHAT</sequence>
<evidence type="ECO:0000256" key="1">
    <source>
        <dbReference type="SAM" id="MobiDB-lite"/>
    </source>
</evidence>
<organism evidence="3 4">
    <name type="scientific">Anopheles maculatus</name>
    <dbReference type="NCBI Taxonomy" id="74869"/>
    <lineage>
        <taxon>Eukaryota</taxon>
        <taxon>Metazoa</taxon>
        <taxon>Ecdysozoa</taxon>
        <taxon>Arthropoda</taxon>
        <taxon>Hexapoda</taxon>
        <taxon>Insecta</taxon>
        <taxon>Pterygota</taxon>
        <taxon>Neoptera</taxon>
        <taxon>Endopterygota</taxon>
        <taxon>Diptera</taxon>
        <taxon>Nematocera</taxon>
        <taxon>Culicoidea</taxon>
        <taxon>Culicidae</taxon>
        <taxon>Anophelinae</taxon>
        <taxon>Anopheles</taxon>
        <taxon>Anopheles maculatus group</taxon>
    </lineage>
</organism>
<keyword evidence="2" id="KW-0472">Membrane</keyword>
<dbReference type="VEuPathDB" id="VectorBase:AMAM023454"/>
<feature type="transmembrane region" description="Helical" evidence="2">
    <location>
        <begin position="173"/>
        <end position="194"/>
    </location>
</feature>
<evidence type="ECO:0000313" key="4">
    <source>
        <dbReference type="Proteomes" id="UP000075901"/>
    </source>
</evidence>
<evidence type="ECO:0000313" key="3">
    <source>
        <dbReference type="EnsemblMetazoa" id="AMAM023454-PA"/>
    </source>
</evidence>
<accession>A0A182TBE6</accession>
<keyword evidence="2" id="KW-1133">Transmembrane helix</keyword>
<proteinExistence type="predicted"/>
<reference evidence="3" key="2">
    <citation type="submission" date="2020-05" db="UniProtKB">
        <authorList>
            <consortium name="EnsemblMetazoa"/>
        </authorList>
    </citation>
    <scope>IDENTIFICATION</scope>
    <source>
        <strain evidence="3">maculatus3</strain>
    </source>
</reference>
<dbReference type="Proteomes" id="UP000075901">
    <property type="component" value="Unassembled WGS sequence"/>
</dbReference>
<keyword evidence="4" id="KW-1185">Reference proteome</keyword>
<feature type="region of interest" description="Disordered" evidence="1">
    <location>
        <begin position="213"/>
        <end position="232"/>
    </location>
</feature>
<keyword evidence="2" id="KW-0812">Transmembrane</keyword>
<feature type="region of interest" description="Disordered" evidence="1">
    <location>
        <begin position="12"/>
        <end position="33"/>
    </location>
</feature>
<name>A0A182TBE6_9DIPT</name>
<dbReference type="AlphaFoldDB" id="A0A182TBE6"/>
<protein>
    <submittedName>
        <fullName evidence="3">Uncharacterized protein</fullName>
    </submittedName>
</protein>
<feature type="transmembrane region" description="Helical" evidence="2">
    <location>
        <begin position="107"/>
        <end position="128"/>
    </location>
</feature>
<feature type="transmembrane region" description="Helical" evidence="2">
    <location>
        <begin position="134"/>
        <end position="152"/>
    </location>
</feature>
<evidence type="ECO:0000256" key="2">
    <source>
        <dbReference type="SAM" id="Phobius"/>
    </source>
</evidence>